<sequence length="497" mass="54672">MDFHVSLNGRNDLSGQIYRQIRAAILDGRLRSGERLPPTRELARRLEVSRNTVGVVYDRLTGEGFLDSKVGAGTYVCELAGRNTTVREFAGNEGEHQASGAATDDPRQRKPSSRQALRPRPGWDDIPAPPAPTAEPAYDFRAGIPDARLFPFESWRRLMSRELRPSAVRAAMYGEPAGHAGLRAAIAHHLEISRAVQADADDIVITNGTQQAIDLIGRVLLEPGDCVAVEEPGYPPPRLLLQSLGARVVPVPVDAEGLVVDAIPDEARLVYVSPSHQFPLGMPMSLSRRIALLSWAERRGAAVIEDDYDSEFRLGGRPLETLKSLDTGERVLYVGTFSKTMLPTLRLGFLLTPPSLRRALRAAKYVSDWHASLPAQVALAHFIDEGLFARHIRKMRNEYQARHRRIIELLAQPDGWLRPIPSATGIHLSALFPDAGTPEAPDMRALIQRSRAVGVAVYPLSRFYAGEPDRAGLVLGYGAIPLERIDEGLRLLRHGLG</sequence>
<dbReference type="Pfam" id="PF00155">
    <property type="entry name" value="Aminotran_1_2"/>
    <property type="match status" value="1"/>
</dbReference>
<dbReference type="SUPFAM" id="SSF46785">
    <property type="entry name" value="Winged helix' DNA-binding domain"/>
    <property type="match status" value="1"/>
</dbReference>
<proteinExistence type="inferred from homology"/>
<comment type="similarity">
    <text evidence="1">In the C-terminal section; belongs to the class-I pyridoxal-phosphate-dependent aminotransferase family.</text>
</comment>
<organism evidence="8 9">
    <name type="scientific">Streptosporangium subroseum</name>
    <dbReference type="NCBI Taxonomy" id="106412"/>
    <lineage>
        <taxon>Bacteria</taxon>
        <taxon>Bacillati</taxon>
        <taxon>Actinomycetota</taxon>
        <taxon>Actinomycetes</taxon>
        <taxon>Streptosporangiales</taxon>
        <taxon>Streptosporangiaceae</taxon>
        <taxon>Streptosporangium</taxon>
    </lineage>
</organism>
<gene>
    <name evidence="8" type="ORF">SAMN05216276_103689</name>
</gene>
<dbReference type="GO" id="GO:0003677">
    <property type="term" value="F:DNA binding"/>
    <property type="evidence" value="ECO:0007669"/>
    <property type="project" value="UniProtKB-KW"/>
</dbReference>
<dbReference type="Proteomes" id="UP000198282">
    <property type="component" value="Unassembled WGS sequence"/>
</dbReference>
<dbReference type="InterPro" id="IPR004839">
    <property type="entry name" value="Aminotransferase_I/II_large"/>
</dbReference>
<dbReference type="Gene3D" id="1.10.10.10">
    <property type="entry name" value="Winged helix-like DNA-binding domain superfamily/Winged helix DNA-binding domain"/>
    <property type="match status" value="1"/>
</dbReference>
<name>A0A239M250_9ACTN</name>
<dbReference type="InterPro" id="IPR036388">
    <property type="entry name" value="WH-like_DNA-bd_sf"/>
</dbReference>
<dbReference type="SUPFAM" id="SSF53383">
    <property type="entry name" value="PLP-dependent transferases"/>
    <property type="match status" value="1"/>
</dbReference>
<dbReference type="InterPro" id="IPR036390">
    <property type="entry name" value="WH_DNA-bd_sf"/>
</dbReference>
<dbReference type="InterPro" id="IPR051446">
    <property type="entry name" value="HTH_trans_reg/aminotransferase"/>
</dbReference>
<reference evidence="8 9" key="1">
    <citation type="submission" date="2017-06" db="EMBL/GenBank/DDBJ databases">
        <authorList>
            <person name="Kim H.J."/>
            <person name="Triplett B.A."/>
        </authorList>
    </citation>
    <scope>NUCLEOTIDE SEQUENCE [LARGE SCALE GENOMIC DNA]</scope>
    <source>
        <strain evidence="8 9">CGMCC 4.2132</strain>
    </source>
</reference>
<dbReference type="GO" id="GO:0030170">
    <property type="term" value="F:pyridoxal phosphate binding"/>
    <property type="evidence" value="ECO:0007669"/>
    <property type="project" value="InterPro"/>
</dbReference>
<protein>
    <submittedName>
        <fullName evidence="8">Transcriptional regulator, GntR family</fullName>
    </submittedName>
</protein>
<dbReference type="SMART" id="SM00345">
    <property type="entry name" value="HTH_GNTR"/>
    <property type="match status" value="1"/>
</dbReference>
<dbReference type="InterPro" id="IPR000524">
    <property type="entry name" value="Tscrpt_reg_HTH_GntR"/>
</dbReference>
<dbReference type="PROSITE" id="PS50949">
    <property type="entry name" value="HTH_GNTR"/>
    <property type="match status" value="1"/>
</dbReference>
<dbReference type="GO" id="GO:0003700">
    <property type="term" value="F:DNA-binding transcription factor activity"/>
    <property type="evidence" value="ECO:0007669"/>
    <property type="project" value="InterPro"/>
</dbReference>
<keyword evidence="4" id="KW-0238">DNA-binding</keyword>
<evidence type="ECO:0000256" key="6">
    <source>
        <dbReference type="SAM" id="MobiDB-lite"/>
    </source>
</evidence>
<dbReference type="OrthoDB" id="5415143at2"/>
<feature type="domain" description="HTH gntR-type" evidence="7">
    <location>
        <begin position="11"/>
        <end position="79"/>
    </location>
</feature>
<dbReference type="CDD" id="cd07377">
    <property type="entry name" value="WHTH_GntR"/>
    <property type="match status" value="1"/>
</dbReference>
<dbReference type="InterPro" id="IPR015421">
    <property type="entry name" value="PyrdxlP-dep_Trfase_major"/>
</dbReference>
<dbReference type="Gene3D" id="3.40.640.10">
    <property type="entry name" value="Type I PLP-dependent aspartate aminotransferase-like (Major domain)"/>
    <property type="match status" value="1"/>
</dbReference>
<evidence type="ECO:0000256" key="5">
    <source>
        <dbReference type="ARBA" id="ARBA00023163"/>
    </source>
</evidence>
<keyword evidence="3" id="KW-0805">Transcription regulation</keyword>
<dbReference type="CDD" id="cd00609">
    <property type="entry name" value="AAT_like"/>
    <property type="match status" value="1"/>
</dbReference>
<keyword evidence="2" id="KW-0663">Pyridoxal phosphate</keyword>
<dbReference type="PANTHER" id="PTHR46577">
    <property type="entry name" value="HTH-TYPE TRANSCRIPTIONAL REGULATORY PROTEIN GABR"/>
    <property type="match status" value="1"/>
</dbReference>
<keyword evidence="9" id="KW-1185">Reference proteome</keyword>
<keyword evidence="5" id="KW-0804">Transcription</keyword>
<evidence type="ECO:0000256" key="3">
    <source>
        <dbReference type="ARBA" id="ARBA00023015"/>
    </source>
</evidence>
<dbReference type="AlphaFoldDB" id="A0A239M250"/>
<feature type="region of interest" description="Disordered" evidence="6">
    <location>
        <begin position="92"/>
        <end position="138"/>
    </location>
</feature>
<evidence type="ECO:0000256" key="2">
    <source>
        <dbReference type="ARBA" id="ARBA00022898"/>
    </source>
</evidence>
<dbReference type="RefSeq" id="WP_089210656.1">
    <property type="nucleotide sequence ID" value="NZ_FZOD01000036.1"/>
</dbReference>
<evidence type="ECO:0000313" key="9">
    <source>
        <dbReference type="Proteomes" id="UP000198282"/>
    </source>
</evidence>
<dbReference type="PANTHER" id="PTHR46577:SF1">
    <property type="entry name" value="HTH-TYPE TRANSCRIPTIONAL REGULATORY PROTEIN GABR"/>
    <property type="match status" value="1"/>
</dbReference>
<accession>A0A239M250</accession>
<dbReference type="EMBL" id="FZOD01000036">
    <property type="protein sequence ID" value="SNT35989.1"/>
    <property type="molecule type" value="Genomic_DNA"/>
</dbReference>
<evidence type="ECO:0000313" key="8">
    <source>
        <dbReference type="EMBL" id="SNT35989.1"/>
    </source>
</evidence>
<evidence type="ECO:0000259" key="7">
    <source>
        <dbReference type="PROSITE" id="PS50949"/>
    </source>
</evidence>
<evidence type="ECO:0000256" key="1">
    <source>
        <dbReference type="ARBA" id="ARBA00005384"/>
    </source>
</evidence>
<evidence type="ECO:0000256" key="4">
    <source>
        <dbReference type="ARBA" id="ARBA00023125"/>
    </source>
</evidence>
<dbReference type="Pfam" id="PF00392">
    <property type="entry name" value="GntR"/>
    <property type="match status" value="1"/>
</dbReference>
<dbReference type="InterPro" id="IPR015424">
    <property type="entry name" value="PyrdxlP-dep_Trfase"/>
</dbReference>